<accession>A0A0L7T969</accession>
<dbReference type="OrthoDB" id="9942686at2"/>
<dbReference type="AlphaFoldDB" id="A0A0L7T969"/>
<evidence type="ECO:0000313" key="4">
    <source>
        <dbReference type="Proteomes" id="UP000037088"/>
    </source>
</evidence>
<comment type="caution">
    <text evidence="1">The sequence shown here is derived from an EMBL/GenBank/DDBJ whole genome shotgun (WGS) entry which is preliminary data.</text>
</comment>
<name>A0A0L7T969_9GAMM</name>
<dbReference type="Proteomes" id="UP000037088">
    <property type="component" value="Unassembled WGS sequence"/>
</dbReference>
<dbReference type="EMBL" id="JRXF01000002">
    <property type="protein sequence ID" value="KOC94955.1"/>
    <property type="molecule type" value="Genomic_DNA"/>
</dbReference>
<evidence type="ECO:0000313" key="3">
    <source>
        <dbReference type="Proteomes" id="UP000036851"/>
    </source>
</evidence>
<keyword evidence="4" id="KW-1185">Reference proteome</keyword>
<evidence type="ECO:0000313" key="1">
    <source>
        <dbReference type="EMBL" id="KOC91922.1"/>
    </source>
</evidence>
<proteinExistence type="predicted"/>
<dbReference type="EMBL" id="JRXE01000004">
    <property type="protein sequence ID" value="KOC91922.1"/>
    <property type="molecule type" value="Genomic_DNA"/>
</dbReference>
<organism evidence="1 4">
    <name type="scientific">Winslowiella iniecta</name>
    <dbReference type="NCBI Taxonomy" id="1560201"/>
    <lineage>
        <taxon>Bacteria</taxon>
        <taxon>Pseudomonadati</taxon>
        <taxon>Pseudomonadota</taxon>
        <taxon>Gammaproteobacteria</taxon>
        <taxon>Enterobacterales</taxon>
        <taxon>Erwiniaceae</taxon>
        <taxon>Winslowiella</taxon>
    </lineage>
</organism>
<protein>
    <submittedName>
        <fullName evidence="1">Uncharacterized protein</fullName>
    </submittedName>
</protein>
<evidence type="ECO:0000313" key="2">
    <source>
        <dbReference type="EMBL" id="KOC94955.1"/>
    </source>
</evidence>
<dbReference type="PATRIC" id="fig|1560201.3.peg.860"/>
<dbReference type="Proteomes" id="UP000036851">
    <property type="component" value="Unassembled WGS sequence"/>
</dbReference>
<sequence>MEVQSSHHSHRQQVCEVIGRAVFELIRCGQAVEPRNIILILQLQGAQASSDQQKHLYLLARHSVTEGLP</sequence>
<reference evidence="3 4" key="1">
    <citation type="journal article" date="2015" name="Int. J. Syst. Evol. Microbiol.">
        <title>Erwinia iniecta sp. nov., isolated from Russian wheat aphids (Diuraphis noxia).</title>
        <authorList>
            <person name="Campillo T."/>
            <person name="Luna E."/>
            <person name="Portier P."/>
            <person name="Fischer-Le Saux M."/>
            <person name="Lapitan N."/>
            <person name="Tisserat N.A."/>
            <person name="Leach J.E."/>
        </authorList>
    </citation>
    <scope>NUCLEOTIDE SEQUENCE [LARGE SCALE GENOMIC DNA]</scope>
    <source>
        <strain evidence="1 4">B120</strain>
        <strain evidence="2 3">B149</strain>
    </source>
</reference>
<gene>
    <name evidence="1" type="ORF">NG42_03985</name>
    <name evidence="2" type="ORF">NG43_01725</name>
</gene>